<protein>
    <submittedName>
        <fullName evidence="2">Uncharacterized protein</fullName>
    </submittedName>
</protein>
<accession>A0A2P2QI25</accession>
<name>A0A2P2QI25_RHIMU</name>
<feature type="transmembrane region" description="Helical" evidence="1">
    <location>
        <begin position="20"/>
        <end position="37"/>
    </location>
</feature>
<keyword evidence="1" id="KW-0472">Membrane</keyword>
<keyword evidence="1" id="KW-1133">Transmembrane helix</keyword>
<organism evidence="2">
    <name type="scientific">Rhizophora mucronata</name>
    <name type="common">Asiatic mangrove</name>
    <dbReference type="NCBI Taxonomy" id="61149"/>
    <lineage>
        <taxon>Eukaryota</taxon>
        <taxon>Viridiplantae</taxon>
        <taxon>Streptophyta</taxon>
        <taxon>Embryophyta</taxon>
        <taxon>Tracheophyta</taxon>
        <taxon>Spermatophyta</taxon>
        <taxon>Magnoliopsida</taxon>
        <taxon>eudicotyledons</taxon>
        <taxon>Gunneridae</taxon>
        <taxon>Pentapetalae</taxon>
        <taxon>rosids</taxon>
        <taxon>fabids</taxon>
        <taxon>Malpighiales</taxon>
        <taxon>Rhizophoraceae</taxon>
        <taxon>Rhizophora</taxon>
    </lineage>
</organism>
<sequence length="42" mass="4974">MVYKFPSLIFLPSNLQLMSSFEISLYQLSLLFSFFFFSKKAL</sequence>
<evidence type="ECO:0000256" key="1">
    <source>
        <dbReference type="SAM" id="Phobius"/>
    </source>
</evidence>
<keyword evidence="1" id="KW-0812">Transmembrane</keyword>
<reference evidence="2" key="1">
    <citation type="submission" date="2018-02" db="EMBL/GenBank/DDBJ databases">
        <title>Rhizophora mucronata_Transcriptome.</title>
        <authorList>
            <person name="Meera S.P."/>
            <person name="Sreeshan A."/>
            <person name="Augustine A."/>
        </authorList>
    </citation>
    <scope>NUCLEOTIDE SEQUENCE</scope>
    <source>
        <tissue evidence="2">Leaf</tissue>
    </source>
</reference>
<evidence type="ECO:0000313" key="2">
    <source>
        <dbReference type="EMBL" id="MBX66660.1"/>
    </source>
</evidence>
<dbReference type="AlphaFoldDB" id="A0A2P2QI25"/>
<dbReference type="EMBL" id="GGEC01086176">
    <property type="protein sequence ID" value="MBX66660.1"/>
    <property type="molecule type" value="Transcribed_RNA"/>
</dbReference>
<proteinExistence type="predicted"/>